<gene>
    <name evidence="2" type="ORF">OM075_25460</name>
</gene>
<reference evidence="2" key="1">
    <citation type="submission" date="2022-10" db="EMBL/GenBank/DDBJ databases">
        <authorList>
            <person name="Yu W.X."/>
        </authorList>
    </citation>
    <scope>NUCLEOTIDE SEQUENCE</scope>
    <source>
        <strain evidence="2">AAT</strain>
    </source>
</reference>
<dbReference type="InterPro" id="IPR036259">
    <property type="entry name" value="MFS_trans_sf"/>
</dbReference>
<dbReference type="EMBL" id="JAPDPJ010000274">
    <property type="protein sequence ID" value="MCW3789829.1"/>
    <property type="molecule type" value="Genomic_DNA"/>
</dbReference>
<name>A0AAE3M9U9_9BACT</name>
<feature type="transmembrane region" description="Helical" evidence="1">
    <location>
        <begin position="40"/>
        <end position="62"/>
    </location>
</feature>
<comment type="caution">
    <text evidence="2">The sequence shown here is derived from an EMBL/GenBank/DDBJ whole genome shotgun (WGS) entry which is preliminary data.</text>
</comment>
<dbReference type="Proteomes" id="UP001209229">
    <property type="component" value="Unassembled WGS sequence"/>
</dbReference>
<keyword evidence="1" id="KW-0472">Membrane</keyword>
<keyword evidence="1" id="KW-1133">Transmembrane helix</keyword>
<evidence type="ECO:0000256" key="1">
    <source>
        <dbReference type="SAM" id="Phobius"/>
    </source>
</evidence>
<evidence type="ECO:0008006" key="4">
    <source>
        <dbReference type="Google" id="ProtNLM"/>
    </source>
</evidence>
<dbReference type="RefSeq" id="WP_301193369.1">
    <property type="nucleotide sequence ID" value="NZ_JAPDPJ010000274.1"/>
</dbReference>
<protein>
    <recommendedName>
        <fullName evidence="4">Major facilitator superfamily (MFS) profile domain-containing protein</fullName>
    </recommendedName>
</protein>
<dbReference type="AlphaFoldDB" id="A0AAE3M9U9"/>
<feature type="transmembrane region" description="Helical" evidence="1">
    <location>
        <begin position="12"/>
        <end position="34"/>
    </location>
</feature>
<dbReference type="Gene3D" id="1.20.1250.20">
    <property type="entry name" value="MFS general substrate transporter like domains"/>
    <property type="match status" value="1"/>
</dbReference>
<keyword evidence="1" id="KW-0812">Transmembrane</keyword>
<proteinExistence type="predicted"/>
<evidence type="ECO:0000313" key="3">
    <source>
        <dbReference type="Proteomes" id="UP001209229"/>
    </source>
</evidence>
<keyword evidence="3" id="KW-1185">Reference proteome</keyword>
<organism evidence="2 3">
    <name type="scientific">Plebeiibacterium sediminum</name>
    <dbReference type="NCBI Taxonomy" id="2992112"/>
    <lineage>
        <taxon>Bacteria</taxon>
        <taxon>Pseudomonadati</taxon>
        <taxon>Bacteroidota</taxon>
        <taxon>Bacteroidia</taxon>
        <taxon>Marinilabiliales</taxon>
        <taxon>Marinilabiliaceae</taxon>
        <taxon>Plebeiibacterium</taxon>
    </lineage>
</organism>
<sequence length="66" mass="6873">MALKARPEKGNEISGLMITGVFGGAVFPFLMGILSDLLGSQIGGIIIILAGALYLTFASYAIKVKD</sequence>
<accession>A0AAE3M9U9</accession>
<evidence type="ECO:0000313" key="2">
    <source>
        <dbReference type="EMBL" id="MCW3789829.1"/>
    </source>
</evidence>